<evidence type="ECO:0000259" key="7">
    <source>
        <dbReference type="PROSITE" id="PS51156"/>
    </source>
</evidence>
<keyword evidence="2 5" id="KW-0863">Zinc-finger</keyword>
<dbReference type="Proteomes" id="UP000238479">
    <property type="component" value="Chromosome 7"/>
</dbReference>
<dbReference type="InterPro" id="IPR019787">
    <property type="entry name" value="Znf_PHD-finger"/>
</dbReference>
<keyword evidence="9" id="KW-1185">Reference proteome</keyword>
<dbReference type="Gramene" id="PRQ15820">
    <property type="protein sequence ID" value="PRQ15820"/>
    <property type="gene ID" value="RchiOBHm_Chr7g0177591"/>
</dbReference>
<dbReference type="Pfam" id="PF00628">
    <property type="entry name" value="PHD"/>
    <property type="match status" value="1"/>
</dbReference>
<gene>
    <name evidence="8" type="ORF">RchiOBHm_Chr7g0177591</name>
</gene>
<dbReference type="SMART" id="SM00249">
    <property type="entry name" value="PHD"/>
    <property type="match status" value="1"/>
</dbReference>
<keyword evidence="1" id="KW-0479">Metal-binding</keyword>
<evidence type="ECO:0000313" key="9">
    <source>
        <dbReference type="Proteomes" id="UP000238479"/>
    </source>
</evidence>
<evidence type="ECO:0000256" key="4">
    <source>
        <dbReference type="ARBA" id="ARBA00023242"/>
    </source>
</evidence>
<dbReference type="OMA" id="INAYVFI"/>
<dbReference type="GO" id="GO:0006357">
    <property type="term" value="P:regulation of transcription by RNA polymerase II"/>
    <property type="evidence" value="ECO:0007669"/>
    <property type="project" value="TreeGrafter"/>
</dbReference>
<dbReference type="InterPro" id="IPR042163">
    <property type="entry name" value="PHF12"/>
</dbReference>
<dbReference type="InterPro" id="IPR001965">
    <property type="entry name" value="Znf_PHD"/>
</dbReference>
<accession>A0A2P6P1M1</accession>
<dbReference type="Gene3D" id="3.30.40.10">
    <property type="entry name" value="Zinc/RING finger domain, C3HC4 (zinc finger)"/>
    <property type="match status" value="1"/>
</dbReference>
<dbReference type="GO" id="GO:0003714">
    <property type="term" value="F:transcription corepressor activity"/>
    <property type="evidence" value="ECO:0007669"/>
    <property type="project" value="InterPro"/>
</dbReference>
<dbReference type="OrthoDB" id="787137at2759"/>
<dbReference type="PROSITE" id="PS01359">
    <property type="entry name" value="ZF_PHD_1"/>
    <property type="match status" value="1"/>
</dbReference>
<dbReference type="AlphaFoldDB" id="A0A2P6P1M1"/>
<dbReference type="GO" id="GO:0008270">
    <property type="term" value="F:zinc ion binding"/>
    <property type="evidence" value="ECO:0007669"/>
    <property type="project" value="UniProtKB-KW"/>
</dbReference>
<feature type="domain" description="PHD-type" evidence="6">
    <location>
        <begin position="79"/>
        <end position="128"/>
    </location>
</feature>
<sequence>MFPGFPTRFQLHRKTHTRRRRRRLRSENMLVQSCTPSSVEARKQDLCISVLKTYKLQKISLHKSCAAAAVQVSGIDDSIQSCKLCGKSENVLNLLLCDRCEEAFHVSCCKPRVVLPIDEWFCHSCAKMSEINSFSKSRTISQGIGPCQFEFGPVLGPIAAMIKYPDPFISKVRIGEAYQAQVPDWAPPTEVKTDNGGCSDCADSQLKSHTASRKRKQEFSS</sequence>
<name>A0A2P6P1M1_ROSCH</name>
<dbReference type="InterPro" id="IPR019786">
    <property type="entry name" value="Zinc_finger_PHD-type_CS"/>
</dbReference>
<evidence type="ECO:0000256" key="1">
    <source>
        <dbReference type="ARBA" id="ARBA00022723"/>
    </source>
</evidence>
<organism evidence="8 9">
    <name type="scientific">Rosa chinensis</name>
    <name type="common">China rose</name>
    <dbReference type="NCBI Taxonomy" id="74649"/>
    <lineage>
        <taxon>Eukaryota</taxon>
        <taxon>Viridiplantae</taxon>
        <taxon>Streptophyta</taxon>
        <taxon>Embryophyta</taxon>
        <taxon>Tracheophyta</taxon>
        <taxon>Spermatophyta</taxon>
        <taxon>Magnoliopsida</taxon>
        <taxon>eudicotyledons</taxon>
        <taxon>Gunneridae</taxon>
        <taxon>Pentapetalae</taxon>
        <taxon>rosids</taxon>
        <taxon>fabids</taxon>
        <taxon>Rosales</taxon>
        <taxon>Rosaceae</taxon>
        <taxon>Rosoideae</taxon>
        <taxon>Rosoideae incertae sedis</taxon>
        <taxon>Rosa</taxon>
    </lineage>
</organism>
<evidence type="ECO:0000256" key="2">
    <source>
        <dbReference type="ARBA" id="ARBA00022771"/>
    </source>
</evidence>
<keyword evidence="3" id="KW-0862">Zinc</keyword>
<dbReference type="InterPro" id="IPR011011">
    <property type="entry name" value="Znf_FYVE_PHD"/>
</dbReference>
<dbReference type="PANTHER" id="PTHR46309">
    <property type="entry name" value="PHD FINGER PROTEIN 12"/>
    <property type="match status" value="1"/>
</dbReference>
<dbReference type="InterPro" id="IPR013083">
    <property type="entry name" value="Znf_RING/FYVE/PHD"/>
</dbReference>
<dbReference type="PANTHER" id="PTHR46309:SF1">
    <property type="entry name" value="PHD FINGER PROTEIN 12"/>
    <property type="match status" value="1"/>
</dbReference>
<protein>
    <submittedName>
        <fullName evidence="8">Putative chromatin regulator PHD family</fullName>
    </submittedName>
</protein>
<comment type="caution">
    <text evidence="8">The sequence shown here is derived from an EMBL/GenBank/DDBJ whole genome shotgun (WGS) entry which is preliminary data.</text>
</comment>
<dbReference type="SUPFAM" id="SSF57903">
    <property type="entry name" value="FYVE/PHD zinc finger"/>
    <property type="match status" value="1"/>
</dbReference>
<dbReference type="PROSITE" id="PS51156">
    <property type="entry name" value="ELM2"/>
    <property type="match status" value="1"/>
</dbReference>
<dbReference type="PROSITE" id="PS50016">
    <property type="entry name" value="ZF_PHD_2"/>
    <property type="match status" value="1"/>
</dbReference>
<evidence type="ECO:0000256" key="5">
    <source>
        <dbReference type="PROSITE-ProRule" id="PRU00146"/>
    </source>
</evidence>
<dbReference type="InterPro" id="IPR000949">
    <property type="entry name" value="ELM2_dom"/>
</dbReference>
<proteinExistence type="predicted"/>
<dbReference type="GO" id="GO:0005634">
    <property type="term" value="C:nucleus"/>
    <property type="evidence" value="ECO:0007669"/>
    <property type="project" value="TreeGrafter"/>
</dbReference>
<keyword evidence="4" id="KW-0539">Nucleus</keyword>
<feature type="domain" description="ELM2" evidence="7">
    <location>
        <begin position="170"/>
        <end position="221"/>
    </location>
</feature>
<evidence type="ECO:0000256" key="3">
    <source>
        <dbReference type="ARBA" id="ARBA00022833"/>
    </source>
</evidence>
<evidence type="ECO:0000313" key="8">
    <source>
        <dbReference type="EMBL" id="PRQ15820.1"/>
    </source>
</evidence>
<dbReference type="EMBL" id="PDCK01000045">
    <property type="protein sequence ID" value="PRQ15820.1"/>
    <property type="molecule type" value="Genomic_DNA"/>
</dbReference>
<evidence type="ECO:0000259" key="6">
    <source>
        <dbReference type="PROSITE" id="PS50016"/>
    </source>
</evidence>
<reference evidence="8 9" key="1">
    <citation type="journal article" date="2018" name="Nat. Genet.">
        <title>The Rosa genome provides new insights in the design of modern roses.</title>
        <authorList>
            <person name="Bendahmane M."/>
        </authorList>
    </citation>
    <scope>NUCLEOTIDE SEQUENCE [LARGE SCALE GENOMIC DNA]</scope>
    <source>
        <strain evidence="9">cv. Old Blush</strain>
    </source>
</reference>